<feature type="region of interest" description="Disordered" evidence="1">
    <location>
        <begin position="94"/>
        <end position="170"/>
    </location>
</feature>
<evidence type="ECO:0000313" key="4">
    <source>
        <dbReference type="Proteomes" id="UP000235034"/>
    </source>
</evidence>
<gene>
    <name evidence="3" type="ORF">Uis4E_0022</name>
</gene>
<dbReference type="RefSeq" id="WP_101621275.1">
    <property type="nucleotide sequence ID" value="NZ_NMWT01000001.1"/>
</dbReference>
<feature type="compositionally biased region" description="Basic and acidic residues" evidence="1">
    <location>
        <begin position="35"/>
        <end position="44"/>
    </location>
</feature>
<dbReference type="AlphaFoldDB" id="A0A2N5J641"/>
<keyword evidence="2" id="KW-0472">Membrane</keyword>
<keyword evidence="2" id="KW-0812">Transmembrane</keyword>
<comment type="caution">
    <text evidence="3">The sequence shown here is derived from an EMBL/GenBank/DDBJ whole genome shotgun (WGS) entry which is preliminary data.</text>
</comment>
<feature type="compositionally biased region" description="Basic and acidic residues" evidence="1">
    <location>
        <begin position="1"/>
        <end position="15"/>
    </location>
</feature>
<feature type="transmembrane region" description="Helical" evidence="2">
    <location>
        <begin position="224"/>
        <end position="243"/>
    </location>
</feature>
<protein>
    <submittedName>
        <fullName evidence="3">Uncharacterized protein</fullName>
    </submittedName>
</protein>
<evidence type="ECO:0000256" key="1">
    <source>
        <dbReference type="SAM" id="MobiDB-lite"/>
    </source>
</evidence>
<proteinExistence type="predicted"/>
<sequence length="252" mass="25881">MTDDKTMDKTTDIRTMDTQAMPTEQAAAEQAAADKGFDDSRNHSLQDIVDTQAMPAPAGVKPDVAPPTEQVLDKPIPTVDQNADTAVFAEAAVGTEATTKTDPAAKDDTTQPVATPPVDLNTPLTRLMGVSDEPEPEAKPEPAPPKPAAAPSAPRPAAPAQPAGGARPAAPVPATIAPTGPSVPTILLGAVGILVGAFGLLLGLRLPDVTAWMFGIDPQTLTALFFGGIGVVLILVAIIWAIAKAITGRRNQ</sequence>
<evidence type="ECO:0000256" key="2">
    <source>
        <dbReference type="SAM" id="Phobius"/>
    </source>
</evidence>
<name>A0A2N5J641_9BIFI</name>
<feature type="transmembrane region" description="Helical" evidence="2">
    <location>
        <begin position="186"/>
        <end position="204"/>
    </location>
</feature>
<organism evidence="3 4">
    <name type="scientific">Bifidobacterium parmae</name>
    <dbReference type="NCBI Taxonomy" id="361854"/>
    <lineage>
        <taxon>Bacteria</taxon>
        <taxon>Bacillati</taxon>
        <taxon>Actinomycetota</taxon>
        <taxon>Actinomycetes</taxon>
        <taxon>Bifidobacteriales</taxon>
        <taxon>Bifidobacteriaceae</taxon>
        <taxon>Bifidobacterium</taxon>
    </lineage>
</organism>
<dbReference type="OrthoDB" id="9851380at2"/>
<accession>A0A2N5J641</accession>
<feature type="compositionally biased region" description="Low complexity" evidence="1">
    <location>
        <begin position="160"/>
        <end position="170"/>
    </location>
</feature>
<dbReference type="EMBL" id="NMWT01000001">
    <property type="protein sequence ID" value="PLS29681.1"/>
    <property type="molecule type" value="Genomic_DNA"/>
</dbReference>
<feature type="compositionally biased region" description="Pro residues" evidence="1">
    <location>
        <begin position="141"/>
        <end position="159"/>
    </location>
</feature>
<keyword evidence="2" id="KW-1133">Transmembrane helix</keyword>
<dbReference type="Proteomes" id="UP000235034">
    <property type="component" value="Unassembled WGS sequence"/>
</dbReference>
<feature type="compositionally biased region" description="Low complexity" evidence="1">
    <location>
        <begin position="24"/>
        <end position="33"/>
    </location>
</feature>
<evidence type="ECO:0000313" key="3">
    <source>
        <dbReference type="EMBL" id="PLS29681.1"/>
    </source>
</evidence>
<feature type="region of interest" description="Disordered" evidence="1">
    <location>
        <begin position="1"/>
        <end position="79"/>
    </location>
</feature>
<reference evidence="3 4" key="1">
    <citation type="submission" date="2017-07" db="EMBL/GenBank/DDBJ databases">
        <title>Bifidobacterium novel species.</title>
        <authorList>
            <person name="Lugli G.A."/>
            <person name="Milani C."/>
            <person name="Duranti S."/>
            <person name="Mangifesta M."/>
        </authorList>
    </citation>
    <scope>NUCLEOTIDE SEQUENCE [LARGE SCALE GENOMIC DNA]</scope>
    <source>
        <strain evidence="3 4">77</strain>
    </source>
</reference>
<keyword evidence="4" id="KW-1185">Reference proteome</keyword>